<organism evidence="1">
    <name type="scientific">hydrothermal vent metagenome</name>
    <dbReference type="NCBI Taxonomy" id="652676"/>
    <lineage>
        <taxon>unclassified sequences</taxon>
        <taxon>metagenomes</taxon>
        <taxon>ecological metagenomes</taxon>
    </lineage>
</organism>
<evidence type="ECO:0000313" key="1">
    <source>
        <dbReference type="EMBL" id="VAW86877.1"/>
    </source>
</evidence>
<dbReference type="EMBL" id="UOFQ01000054">
    <property type="protein sequence ID" value="VAW86877.1"/>
    <property type="molecule type" value="Genomic_DNA"/>
</dbReference>
<gene>
    <name evidence="1" type="ORF">MNBD_GAMMA17-758</name>
</gene>
<dbReference type="AlphaFoldDB" id="A0A3B0ZHT6"/>
<sequence>MSSLNTKFSLLLIFVAYAAMGSLVVAEIRWSVSPILGIHKPDLGLINDKVLGARLPITGELQFPDGEGARQVRYNVENPLTQIRFGTEAGLEFKMEVGQKNYFVIGLSAWEGGGTSLVKTTLPFQGRLVDTVYERRANMSYLQYYLGWRRDLFVKHKKYKIYSRLLLNEVFDIDFRESFVFEFTDSSNSAATFKRITKLETQATGHLMIQPAIGGEVFVREWLSIGFDVGYAFGLNKFQLGNPLVSNDFQPQDTVEIQYPTSLLSDGTRNLGYLSDDDDTSYEKMELDMNGWRALFKINIYY</sequence>
<accession>A0A3B0ZHT6</accession>
<proteinExistence type="predicted"/>
<evidence type="ECO:0008006" key="2">
    <source>
        <dbReference type="Google" id="ProtNLM"/>
    </source>
</evidence>
<protein>
    <recommendedName>
        <fullName evidence="2">Outer membrane protein beta-barrel domain-containing protein</fullName>
    </recommendedName>
</protein>
<name>A0A3B0ZHT6_9ZZZZ</name>
<reference evidence="1" key="1">
    <citation type="submission" date="2018-06" db="EMBL/GenBank/DDBJ databases">
        <authorList>
            <person name="Zhirakovskaya E."/>
        </authorList>
    </citation>
    <scope>NUCLEOTIDE SEQUENCE</scope>
</reference>